<dbReference type="Proteomes" id="UP000054359">
    <property type="component" value="Unassembled WGS sequence"/>
</dbReference>
<proteinExistence type="predicted"/>
<gene>
    <name evidence="1" type="ORF">X975_12352</name>
</gene>
<dbReference type="EMBL" id="KK120880">
    <property type="protein sequence ID" value="KFM79272.1"/>
    <property type="molecule type" value="Genomic_DNA"/>
</dbReference>
<evidence type="ECO:0000313" key="2">
    <source>
        <dbReference type="Proteomes" id="UP000054359"/>
    </source>
</evidence>
<evidence type="ECO:0000313" key="1">
    <source>
        <dbReference type="EMBL" id="KFM79272.1"/>
    </source>
</evidence>
<name>A0A087UPI3_STEMI</name>
<dbReference type="AlphaFoldDB" id="A0A087UPI3"/>
<sequence>MNTLPRWHPSHACAFECSSSRSNVHLLRVGSCRTTHEKIPVVEKISNFASNGTIRYHGSLRNNHR</sequence>
<keyword evidence="2" id="KW-1185">Reference proteome</keyword>
<protein>
    <submittedName>
        <fullName evidence="1">Uncharacterized protein</fullName>
    </submittedName>
</protein>
<feature type="non-terminal residue" evidence="1">
    <location>
        <position position="65"/>
    </location>
</feature>
<accession>A0A087UPI3</accession>
<organism evidence="1 2">
    <name type="scientific">Stegodyphus mimosarum</name>
    <name type="common">African social velvet spider</name>
    <dbReference type="NCBI Taxonomy" id="407821"/>
    <lineage>
        <taxon>Eukaryota</taxon>
        <taxon>Metazoa</taxon>
        <taxon>Ecdysozoa</taxon>
        <taxon>Arthropoda</taxon>
        <taxon>Chelicerata</taxon>
        <taxon>Arachnida</taxon>
        <taxon>Araneae</taxon>
        <taxon>Araneomorphae</taxon>
        <taxon>Entelegynae</taxon>
        <taxon>Eresoidea</taxon>
        <taxon>Eresidae</taxon>
        <taxon>Stegodyphus</taxon>
    </lineage>
</organism>
<reference evidence="1 2" key="1">
    <citation type="submission" date="2013-11" db="EMBL/GenBank/DDBJ databases">
        <title>Genome sequencing of Stegodyphus mimosarum.</title>
        <authorList>
            <person name="Bechsgaard J."/>
        </authorList>
    </citation>
    <scope>NUCLEOTIDE SEQUENCE [LARGE SCALE GENOMIC DNA]</scope>
</reference>